<name>X1D7Z8_9ZZZZ</name>
<dbReference type="Gene3D" id="3.40.50.300">
    <property type="entry name" value="P-loop containing nucleotide triphosphate hydrolases"/>
    <property type="match status" value="1"/>
</dbReference>
<dbReference type="PANTHER" id="PTHR11361">
    <property type="entry name" value="DNA MISMATCH REPAIR PROTEIN MUTS FAMILY MEMBER"/>
    <property type="match status" value="1"/>
</dbReference>
<reference evidence="6" key="1">
    <citation type="journal article" date="2014" name="Front. Microbiol.">
        <title>High frequency of phylogenetically diverse reductive dehalogenase-homologous genes in deep subseafloor sedimentary metagenomes.</title>
        <authorList>
            <person name="Kawai M."/>
            <person name="Futagami T."/>
            <person name="Toyoda A."/>
            <person name="Takaki Y."/>
            <person name="Nishi S."/>
            <person name="Hori S."/>
            <person name="Arai W."/>
            <person name="Tsubouchi T."/>
            <person name="Morono Y."/>
            <person name="Uchiyama I."/>
            <person name="Ito T."/>
            <person name="Fujiyama A."/>
            <person name="Inagaki F."/>
            <person name="Takami H."/>
        </authorList>
    </citation>
    <scope>NUCLEOTIDE SEQUENCE</scope>
    <source>
        <strain evidence="6">Expedition CK06-06</strain>
    </source>
</reference>
<dbReference type="EMBL" id="BART01030324">
    <property type="protein sequence ID" value="GAH16362.1"/>
    <property type="molecule type" value="Genomic_DNA"/>
</dbReference>
<dbReference type="GO" id="GO:0030983">
    <property type="term" value="F:mismatched DNA binding"/>
    <property type="evidence" value="ECO:0007669"/>
    <property type="project" value="InterPro"/>
</dbReference>
<dbReference type="GO" id="GO:0006298">
    <property type="term" value="P:mismatch repair"/>
    <property type="evidence" value="ECO:0007669"/>
    <property type="project" value="InterPro"/>
</dbReference>
<proteinExistence type="inferred from homology"/>
<dbReference type="SUPFAM" id="SSF52540">
    <property type="entry name" value="P-loop containing nucleoside triphosphate hydrolases"/>
    <property type="match status" value="1"/>
</dbReference>
<dbReference type="SMART" id="SM00534">
    <property type="entry name" value="MUTSac"/>
    <property type="match status" value="1"/>
</dbReference>
<dbReference type="InterPro" id="IPR027417">
    <property type="entry name" value="P-loop_NTPase"/>
</dbReference>
<sequence length="263" mass="29836">MRHPISELLIDSEYITNDIKLGGDQAHGMLLYGTNTSGKSCLSKAITLNLILAQMGCYTACKIKYVLYKRIITRLSGHDNLIKGLSSFMVEMIELRTILRNGDKNTFVPIDELCRTTESKSEFCLTLETILELVKRKVTFVLSTHMHKLSNSEHIKELVPDKLKVCHLSVHYDSGLNELIYDRKLTEGSGNSVYGIEVAKSILDPDFMKNVDLRYKEISGERTEIVTPNKSRYNSKVYVSECILCKTSVNLETHHINEQKDAD</sequence>
<evidence type="ECO:0000256" key="2">
    <source>
        <dbReference type="ARBA" id="ARBA00022741"/>
    </source>
</evidence>
<feature type="domain" description="DNA mismatch repair proteins mutS family" evidence="5">
    <location>
        <begin position="26"/>
        <end position="216"/>
    </location>
</feature>
<dbReference type="GO" id="GO:0140664">
    <property type="term" value="F:ATP-dependent DNA damage sensor activity"/>
    <property type="evidence" value="ECO:0007669"/>
    <property type="project" value="InterPro"/>
</dbReference>
<keyword evidence="4" id="KW-0238">DNA-binding</keyword>
<keyword evidence="2" id="KW-0547">Nucleotide-binding</keyword>
<accession>X1D7Z8</accession>
<dbReference type="GO" id="GO:0005524">
    <property type="term" value="F:ATP binding"/>
    <property type="evidence" value="ECO:0007669"/>
    <property type="project" value="UniProtKB-KW"/>
</dbReference>
<protein>
    <recommendedName>
        <fullName evidence="5">DNA mismatch repair proteins mutS family domain-containing protein</fullName>
    </recommendedName>
</protein>
<dbReference type="InterPro" id="IPR045076">
    <property type="entry name" value="MutS"/>
</dbReference>
<feature type="non-terminal residue" evidence="6">
    <location>
        <position position="263"/>
    </location>
</feature>
<dbReference type="PANTHER" id="PTHR11361:SF148">
    <property type="entry name" value="DNA MISMATCH REPAIR PROTEIN MSH6"/>
    <property type="match status" value="1"/>
</dbReference>
<comment type="similarity">
    <text evidence="1">Belongs to the DNA mismatch repair MutS family.</text>
</comment>
<dbReference type="Pfam" id="PF00488">
    <property type="entry name" value="MutS_V"/>
    <property type="match status" value="1"/>
</dbReference>
<evidence type="ECO:0000259" key="5">
    <source>
        <dbReference type="SMART" id="SM00534"/>
    </source>
</evidence>
<dbReference type="InterPro" id="IPR000432">
    <property type="entry name" value="DNA_mismatch_repair_MutS_C"/>
</dbReference>
<evidence type="ECO:0000256" key="4">
    <source>
        <dbReference type="ARBA" id="ARBA00023125"/>
    </source>
</evidence>
<evidence type="ECO:0000256" key="1">
    <source>
        <dbReference type="ARBA" id="ARBA00006271"/>
    </source>
</evidence>
<comment type="caution">
    <text evidence="6">The sequence shown here is derived from an EMBL/GenBank/DDBJ whole genome shotgun (WGS) entry which is preliminary data.</text>
</comment>
<evidence type="ECO:0000313" key="6">
    <source>
        <dbReference type="EMBL" id="GAH16362.1"/>
    </source>
</evidence>
<evidence type="ECO:0000256" key="3">
    <source>
        <dbReference type="ARBA" id="ARBA00022840"/>
    </source>
</evidence>
<dbReference type="AlphaFoldDB" id="X1D7Z8"/>
<organism evidence="6">
    <name type="scientific">marine sediment metagenome</name>
    <dbReference type="NCBI Taxonomy" id="412755"/>
    <lineage>
        <taxon>unclassified sequences</taxon>
        <taxon>metagenomes</taxon>
        <taxon>ecological metagenomes</taxon>
    </lineage>
</organism>
<dbReference type="GO" id="GO:0032301">
    <property type="term" value="C:MutSalpha complex"/>
    <property type="evidence" value="ECO:0007669"/>
    <property type="project" value="TreeGrafter"/>
</dbReference>
<keyword evidence="3" id="KW-0067">ATP-binding</keyword>
<gene>
    <name evidence="6" type="ORF">S01H4_52985</name>
</gene>